<comment type="caution">
    <text evidence="1">The sequence shown here is derived from an EMBL/GenBank/DDBJ whole genome shotgun (WGS) entry which is preliminary data.</text>
</comment>
<accession>A0A9K3IQD4</accession>
<dbReference type="AlphaFoldDB" id="A0A9K3IQD4"/>
<reference evidence="1" key="2">
    <citation type="submission" date="2020-06" db="EMBL/GenBank/DDBJ databases">
        <title>Helianthus annuus Genome sequencing and assembly Release 2.</title>
        <authorList>
            <person name="Gouzy J."/>
            <person name="Langlade N."/>
            <person name="Munos S."/>
        </authorList>
    </citation>
    <scope>NUCLEOTIDE SEQUENCE</scope>
    <source>
        <tissue evidence="1">Leaves</tissue>
    </source>
</reference>
<proteinExistence type="predicted"/>
<name>A0A9K3IQD4_HELAN</name>
<dbReference type="Gramene" id="mRNA:HanXRQr2_Chr06g0244711">
    <property type="protein sequence ID" value="CDS:HanXRQr2_Chr06g0244711.1"/>
    <property type="gene ID" value="HanXRQr2_Chr06g0244711"/>
</dbReference>
<protein>
    <submittedName>
        <fullName evidence="1">Uncharacterized protein</fullName>
    </submittedName>
</protein>
<dbReference type="EMBL" id="MNCJ02000321">
    <property type="protein sequence ID" value="KAF5801148.1"/>
    <property type="molecule type" value="Genomic_DNA"/>
</dbReference>
<reference evidence="1" key="1">
    <citation type="journal article" date="2017" name="Nature">
        <title>The sunflower genome provides insights into oil metabolism, flowering and Asterid evolution.</title>
        <authorList>
            <person name="Badouin H."/>
            <person name="Gouzy J."/>
            <person name="Grassa C.J."/>
            <person name="Murat F."/>
            <person name="Staton S.E."/>
            <person name="Cottret L."/>
            <person name="Lelandais-Briere C."/>
            <person name="Owens G.L."/>
            <person name="Carrere S."/>
            <person name="Mayjonade B."/>
            <person name="Legrand L."/>
            <person name="Gill N."/>
            <person name="Kane N.C."/>
            <person name="Bowers J.E."/>
            <person name="Hubner S."/>
            <person name="Bellec A."/>
            <person name="Berard A."/>
            <person name="Berges H."/>
            <person name="Blanchet N."/>
            <person name="Boniface M.C."/>
            <person name="Brunel D."/>
            <person name="Catrice O."/>
            <person name="Chaidir N."/>
            <person name="Claudel C."/>
            <person name="Donnadieu C."/>
            <person name="Faraut T."/>
            <person name="Fievet G."/>
            <person name="Helmstetter N."/>
            <person name="King M."/>
            <person name="Knapp S.J."/>
            <person name="Lai Z."/>
            <person name="Le Paslier M.C."/>
            <person name="Lippi Y."/>
            <person name="Lorenzon L."/>
            <person name="Mandel J.R."/>
            <person name="Marage G."/>
            <person name="Marchand G."/>
            <person name="Marquand E."/>
            <person name="Bret-Mestries E."/>
            <person name="Morien E."/>
            <person name="Nambeesan S."/>
            <person name="Nguyen T."/>
            <person name="Pegot-Espagnet P."/>
            <person name="Pouilly N."/>
            <person name="Raftis F."/>
            <person name="Sallet E."/>
            <person name="Schiex T."/>
            <person name="Thomas J."/>
            <person name="Vandecasteele C."/>
            <person name="Vares D."/>
            <person name="Vear F."/>
            <person name="Vautrin S."/>
            <person name="Crespi M."/>
            <person name="Mangin B."/>
            <person name="Burke J.M."/>
            <person name="Salse J."/>
            <person name="Munos S."/>
            <person name="Vincourt P."/>
            <person name="Rieseberg L.H."/>
            <person name="Langlade N.B."/>
        </authorList>
    </citation>
    <scope>NUCLEOTIDE SEQUENCE</scope>
    <source>
        <tissue evidence="1">Leaves</tissue>
    </source>
</reference>
<sequence length="83" mass="9631">MLPHKLAVENEIIGQVSDGGLQVGRLRNLVYTDCYQNKRTQPLLCASFLSKVEEQVRYLLFVQPVFNKIHISNDQMRNVMRLI</sequence>
<dbReference type="Proteomes" id="UP000215914">
    <property type="component" value="Unassembled WGS sequence"/>
</dbReference>
<keyword evidence="2" id="KW-1185">Reference proteome</keyword>
<evidence type="ECO:0000313" key="1">
    <source>
        <dbReference type="EMBL" id="KAF5801148.1"/>
    </source>
</evidence>
<gene>
    <name evidence="1" type="ORF">HanXRQr2_Chr06g0244711</name>
</gene>
<organism evidence="1 2">
    <name type="scientific">Helianthus annuus</name>
    <name type="common">Common sunflower</name>
    <dbReference type="NCBI Taxonomy" id="4232"/>
    <lineage>
        <taxon>Eukaryota</taxon>
        <taxon>Viridiplantae</taxon>
        <taxon>Streptophyta</taxon>
        <taxon>Embryophyta</taxon>
        <taxon>Tracheophyta</taxon>
        <taxon>Spermatophyta</taxon>
        <taxon>Magnoliopsida</taxon>
        <taxon>eudicotyledons</taxon>
        <taxon>Gunneridae</taxon>
        <taxon>Pentapetalae</taxon>
        <taxon>asterids</taxon>
        <taxon>campanulids</taxon>
        <taxon>Asterales</taxon>
        <taxon>Asteraceae</taxon>
        <taxon>Asteroideae</taxon>
        <taxon>Heliantheae alliance</taxon>
        <taxon>Heliantheae</taxon>
        <taxon>Helianthus</taxon>
    </lineage>
</organism>
<evidence type="ECO:0000313" key="2">
    <source>
        <dbReference type="Proteomes" id="UP000215914"/>
    </source>
</evidence>